<feature type="transmembrane region" description="Helical" evidence="1">
    <location>
        <begin position="6"/>
        <end position="28"/>
    </location>
</feature>
<dbReference type="EMBL" id="FNNG01000003">
    <property type="protein sequence ID" value="SDW64324.1"/>
    <property type="molecule type" value="Genomic_DNA"/>
</dbReference>
<dbReference type="InterPro" id="IPR043831">
    <property type="entry name" value="DUF5808"/>
</dbReference>
<keyword evidence="1" id="KW-1133">Transmembrane helix</keyword>
<dbReference type="InterPro" id="IPR014574">
    <property type="entry name" value="UCP032908"/>
</dbReference>
<dbReference type="RefSeq" id="WP_093751487.1">
    <property type="nucleotide sequence ID" value="NZ_BSYN01000004.1"/>
</dbReference>
<feature type="transmembrane region" description="Helical" evidence="1">
    <location>
        <begin position="142"/>
        <end position="165"/>
    </location>
</feature>
<dbReference type="PANTHER" id="PTHR37810:SF9">
    <property type="entry name" value="MEMBRANE PROTEIN"/>
    <property type="match status" value="1"/>
</dbReference>
<evidence type="ECO:0000313" key="4">
    <source>
        <dbReference type="EMBL" id="SDW64324.1"/>
    </source>
</evidence>
<keyword evidence="1" id="KW-0472">Membrane</keyword>
<feature type="transmembrane region" description="Helical" evidence="1">
    <location>
        <begin position="185"/>
        <end position="206"/>
    </location>
</feature>
<evidence type="ECO:0000313" key="5">
    <source>
        <dbReference type="Proteomes" id="UP000198828"/>
    </source>
</evidence>
<keyword evidence="5" id="KW-1185">Reference proteome</keyword>
<dbReference type="InterPro" id="IPR012867">
    <property type="entry name" value="DUF1648"/>
</dbReference>
<feature type="transmembrane region" description="Helical" evidence="1">
    <location>
        <begin position="82"/>
        <end position="102"/>
    </location>
</feature>
<evidence type="ECO:0000259" key="2">
    <source>
        <dbReference type="Pfam" id="PF07853"/>
    </source>
</evidence>
<dbReference type="Pfam" id="PF19124">
    <property type="entry name" value="DUF5808"/>
    <property type="match status" value="1"/>
</dbReference>
<evidence type="ECO:0000256" key="1">
    <source>
        <dbReference type="SAM" id="Phobius"/>
    </source>
</evidence>
<dbReference type="Proteomes" id="UP000198828">
    <property type="component" value="Unassembled WGS sequence"/>
</dbReference>
<accession>A0A1H2V8U5</accession>
<proteinExistence type="predicted"/>
<keyword evidence="1" id="KW-0812">Transmembrane</keyword>
<gene>
    <name evidence="4" type="ORF">SAMN05660923_01041</name>
</gene>
<sequence>MDERLVLILINGLVLLLSLITHVIMPWATRKSILFGIKVPEQAMEDKEVLRLKNRFLLYNFIIGIPAIIISSFLLYRFLNPLLQIIITFVFLGILFLIYLKFNSKSKSLKKEKNWDKMSQKIVAVDIKYSRDKSKVGVISPLWYLIPLAIVIFNLILGIVLYPNLPGKIPTHWDFKGEITTYTDKSYGTVLMLPFFQLLTLGILYLSHWSISKTKQQIDPDNPQISLKKNIIFRRVWSIYLFTLTILITLLFTIITLLSYGIFFKTIKGVYVITLIILGFSIIGSIVISTKIGQGGEKLKLDEEEVLNRNYYKEDDHLWILGNTIYYNPEDSSIFVEKRFGVGWTVNVGRPLGMFIMIMPFIIVIIILIINYKLLEI</sequence>
<feature type="domain" description="DUF1648" evidence="2">
    <location>
        <begin position="150"/>
        <end position="197"/>
    </location>
</feature>
<evidence type="ECO:0000259" key="3">
    <source>
        <dbReference type="Pfam" id="PF19124"/>
    </source>
</evidence>
<feature type="transmembrane region" description="Helical" evidence="1">
    <location>
        <begin position="352"/>
        <end position="372"/>
    </location>
</feature>
<feature type="domain" description="DUF5808" evidence="3">
    <location>
        <begin position="329"/>
        <end position="353"/>
    </location>
</feature>
<dbReference type="AlphaFoldDB" id="A0A1H2V8U5"/>
<feature type="transmembrane region" description="Helical" evidence="1">
    <location>
        <begin position="269"/>
        <end position="290"/>
    </location>
</feature>
<protein>
    <submittedName>
        <fullName evidence="4">Uncharacterized membrane protein</fullName>
    </submittedName>
</protein>
<organism evidence="4 5">
    <name type="scientific">Tepidimicrobium xylanilyticum</name>
    <dbReference type="NCBI Taxonomy" id="1123352"/>
    <lineage>
        <taxon>Bacteria</taxon>
        <taxon>Bacillati</taxon>
        <taxon>Bacillota</taxon>
        <taxon>Tissierellia</taxon>
        <taxon>Tissierellales</taxon>
        <taxon>Tepidimicrobiaceae</taxon>
        <taxon>Tepidimicrobium</taxon>
    </lineage>
</organism>
<name>A0A1H2V8U5_9FIRM</name>
<feature type="transmembrane region" description="Helical" evidence="1">
    <location>
        <begin position="56"/>
        <end position="76"/>
    </location>
</feature>
<dbReference type="OrthoDB" id="9808690at2"/>
<dbReference type="GO" id="GO:0009636">
    <property type="term" value="P:response to toxic substance"/>
    <property type="evidence" value="ECO:0007669"/>
    <property type="project" value="TreeGrafter"/>
</dbReference>
<dbReference type="Pfam" id="PF07853">
    <property type="entry name" value="DUF1648"/>
    <property type="match status" value="1"/>
</dbReference>
<reference evidence="4 5" key="1">
    <citation type="submission" date="2016-10" db="EMBL/GenBank/DDBJ databases">
        <authorList>
            <person name="de Groot N.N."/>
        </authorList>
    </citation>
    <scope>NUCLEOTIDE SEQUENCE [LARGE SCALE GENOMIC DNA]</scope>
    <source>
        <strain evidence="4 5">DSM 23310</strain>
    </source>
</reference>
<dbReference type="PANTHER" id="PTHR37810">
    <property type="entry name" value="IMMUNITY PROTEIN SDPI"/>
    <property type="match status" value="1"/>
</dbReference>
<feature type="transmembrane region" description="Helical" evidence="1">
    <location>
        <begin position="237"/>
        <end position="263"/>
    </location>
</feature>
<dbReference type="PIRSF" id="PIRSF032908">
    <property type="entry name" value="UCP032908"/>
    <property type="match status" value="1"/>
</dbReference>